<dbReference type="PANTHER" id="PTHR30069:SF29">
    <property type="entry name" value="HEMOGLOBIN AND HEMOGLOBIN-HAPTOGLOBIN-BINDING PROTEIN 1-RELATED"/>
    <property type="match status" value="1"/>
</dbReference>
<evidence type="ECO:0000256" key="11">
    <source>
        <dbReference type="RuleBase" id="RU003357"/>
    </source>
</evidence>
<keyword evidence="9 10" id="KW-0998">Cell outer membrane</keyword>
<evidence type="ECO:0000256" key="10">
    <source>
        <dbReference type="PROSITE-ProRule" id="PRU01360"/>
    </source>
</evidence>
<keyword evidence="6 11" id="KW-0798">TonB box</keyword>
<proteinExistence type="inferred from homology"/>
<dbReference type="GO" id="GO:0009279">
    <property type="term" value="C:cell outer membrane"/>
    <property type="evidence" value="ECO:0007669"/>
    <property type="project" value="UniProtKB-SubCell"/>
</dbReference>
<dbReference type="RefSeq" id="WP_152307935.1">
    <property type="nucleotide sequence ID" value="NZ_CP043617.1"/>
</dbReference>
<dbReference type="OrthoDB" id="5389752at2"/>
<dbReference type="InterPro" id="IPR037066">
    <property type="entry name" value="Plug_dom_sf"/>
</dbReference>
<dbReference type="GO" id="GO:0015344">
    <property type="term" value="F:siderophore uptake transmembrane transporter activity"/>
    <property type="evidence" value="ECO:0007669"/>
    <property type="project" value="TreeGrafter"/>
</dbReference>
<dbReference type="Pfam" id="PF00593">
    <property type="entry name" value="TonB_dep_Rec_b-barrel"/>
    <property type="match status" value="1"/>
</dbReference>
<evidence type="ECO:0000256" key="3">
    <source>
        <dbReference type="ARBA" id="ARBA00022452"/>
    </source>
</evidence>
<feature type="domain" description="TonB-dependent receptor-like beta-barrel" evidence="12">
    <location>
        <begin position="185"/>
        <end position="622"/>
    </location>
</feature>
<dbReference type="InterPro" id="IPR036942">
    <property type="entry name" value="Beta-barrel_TonB_sf"/>
</dbReference>
<evidence type="ECO:0000259" key="12">
    <source>
        <dbReference type="Pfam" id="PF00593"/>
    </source>
</evidence>
<keyword evidence="4 10" id="KW-0812">Transmembrane</keyword>
<evidence type="ECO:0000256" key="9">
    <source>
        <dbReference type="ARBA" id="ARBA00023237"/>
    </source>
</evidence>
<evidence type="ECO:0000256" key="7">
    <source>
        <dbReference type="ARBA" id="ARBA00023136"/>
    </source>
</evidence>
<dbReference type="GO" id="GO:0044718">
    <property type="term" value="P:siderophore transmembrane transport"/>
    <property type="evidence" value="ECO:0007669"/>
    <property type="project" value="TreeGrafter"/>
</dbReference>
<evidence type="ECO:0000313" key="15">
    <source>
        <dbReference type="Proteomes" id="UP000326944"/>
    </source>
</evidence>
<dbReference type="InterPro" id="IPR039426">
    <property type="entry name" value="TonB-dep_rcpt-like"/>
</dbReference>
<dbReference type="PROSITE" id="PS52016">
    <property type="entry name" value="TONB_DEPENDENT_REC_3"/>
    <property type="match status" value="1"/>
</dbReference>
<evidence type="ECO:0000313" key="14">
    <source>
        <dbReference type="EMBL" id="QFR49987.1"/>
    </source>
</evidence>
<evidence type="ECO:0000256" key="1">
    <source>
        <dbReference type="ARBA" id="ARBA00004571"/>
    </source>
</evidence>
<keyword evidence="3 10" id="KW-1134">Transmembrane beta strand</keyword>
<evidence type="ECO:0000256" key="5">
    <source>
        <dbReference type="ARBA" id="ARBA00022729"/>
    </source>
</evidence>
<dbReference type="SUPFAM" id="SSF56935">
    <property type="entry name" value="Porins"/>
    <property type="match status" value="1"/>
</dbReference>
<dbReference type="InterPro" id="IPR000531">
    <property type="entry name" value="Beta-barrel_TonB"/>
</dbReference>
<accession>A0A5P8P323</accession>
<name>A0A5P8P323_9BACT</name>
<dbReference type="Pfam" id="PF07715">
    <property type="entry name" value="Plug"/>
    <property type="match status" value="1"/>
</dbReference>
<keyword evidence="5" id="KW-0732">Signal</keyword>
<sequence length="652" mass="73807">MIKFPLSIALLSSLLLSDVLETIEVTTGTRTAKILSEAPIKTEVVSQEDIEKTHARDISDAIKNIPGLIIKETHGKQGQSVWMQGFDSDRILVLIDGEPMTSSLGSTVDLSQLSTSDIASIEIIKGAASALYGSQAMGGVINIKTKKPKEGLTNKIKIEAGTYADKSPNDRPVGLIGASTSYKTKEYLASAYVDYLHESGVVLNDASTYDLPKRNRINFNSEYRTLGKHQFYIKPRYYYEDTYKPFTSFAPGIGDVNELREEDVNKFRLSMGSESELQNLDKLKTSIFAERYESNSYQDKILTSYVESSRYATIDLVQAETQYDTILNDTHILTMGMQARYNALEQTTTKGQAGGSVSSDEMNGDASAYAVEGYIQDDWFIYDNLEFLPGLRYQYDSDFGSYLSPKLSLFYTPYNNEENRLNIRISYGNGYRVPTIKERYYIFDQSQAGVMLVGNPELEPETSTSYQISTEWIEKNLYSLAINLYYNDIKDLIDLKKNISRSQLEGLDIYEYTNVNKAYTSGFELEFGFKFLNDFSLNGGYTYLYSKDKNTKKHLTSRPENQLKATLAYDTAKLNIQASLTYEGKHYVDSQNNRVSPKQTLADIRFTYSLNTRLKIYGGINNFLDEHEDSKNVDDEGSTKPRYFFIGSSYEF</sequence>
<comment type="subcellular location">
    <subcellularLocation>
        <location evidence="1 10">Cell outer membrane</location>
        <topology evidence="1 10">Multi-pass membrane protein</topology>
    </subcellularLocation>
</comment>
<reference evidence="14 15" key="1">
    <citation type="submission" date="2019-09" db="EMBL/GenBank/DDBJ databases">
        <title>Sulfurimonas gotlandica sp. nov., a chemoautotrophic and psychrotolerant epsilonproteobacterium isolated from a pelagic redoxcline, and an emended description of the genus Sulfurimonas.</title>
        <authorList>
            <person name="Wang S."/>
            <person name="Jiang L."/>
            <person name="Shao S."/>
        </authorList>
    </citation>
    <scope>NUCLEOTIDE SEQUENCE [LARGE SCALE GENOMIC DNA]</scope>
    <source>
        <strain evidence="14 15">GYSZ_1</strain>
    </source>
</reference>
<evidence type="ECO:0000256" key="4">
    <source>
        <dbReference type="ARBA" id="ARBA00022692"/>
    </source>
</evidence>
<dbReference type="Proteomes" id="UP000326944">
    <property type="component" value="Chromosome"/>
</dbReference>
<organism evidence="14 15">
    <name type="scientific">Sulfurimonas lithotrophica</name>
    <dbReference type="NCBI Taxonomy" id="2590022"/>
    <lineage>
        <taxon>Bacteria</taxon>
        <taxon>Pseudomonadati</taxon>
        <taxon>Campylobacterota</taxon>
        <taxon>Epsilonproteobacteria</taxon>
        <taxon>Campylobacterales</taxon>
        <taxon>Sulfurimonadaceae</taxon>
        <taxon>Sulfurimonas</taxon>
    </lineage>
</organism>
<keyword evidence="8 14" id="KW-0675">Receptor</keyword>
<evidence type="ECO:0000256" key="6">
    <source>
        <dbReference type="ARBA" id="ARBA00023077"/>
    </source>
</evidence>
<keyword evidence="7 10" id="KW-0472">Membrane</keyword>
<dbReference type="PANTHER" id="PTHR30069">
    <property type="entry name" value="TONB-DEPENDENT OUTER MEMBRANE RECEPTOR"/>
    <property type="match status" value="1"/>
</dbReference>
<dbReference type="Gene3D" id="2.170.130.10">
    <property type="entry name" value="TonB-dependent receptor, plug domain"/>
    <property type="match status" value="1"/>
</dbReference>
<comment type="similarity">
    <text evidence="10 11">Belongs to the TonB-dependent receptor family.</text>
</comment>
<evidence type="ECO:0000259" key="13">
    <source>
        <dbReference type="Pfam" id="PF07715"/>
    </source>
</evidence>
<evidence type="ECO:0000256" key="2">
    <source>
        <dbReference type="ARBA" id="ARBA00022448"/>
    </source>
</evidence>
<dbReference type="InterPro" id="IPR012910">
    <property type="entry name" value="Plug_dom"/>
</dbReference>
<gene>
    <name evidence="14" type="ORF">FJR48_09725</name>
</gene>
<dbReference type="AlphaFoldDB" id="A0A5P8P323"/>
<evidence type="ECO:0000256" key="8">
    <source>
        <dbReference type="ARBA" id="ARBA00023170"/>
    </source>
</evidence>
<keyword evidence="2 10" id="KW-0813">Transport</keyword>
<dbReference type="Gene3D" id="2.40.170.20">
    <property type="entry name" value="TonB-dependent receptor, beta-barrel domain"/>
    <property type="match status" value="1"/>
</dbReference>
<protein>
    <submittedName>
        <fullName evidence="14">TonB-dependent receptor</fullName>
    </submittedName>
</protein>
<feature type="domain" description="TonB-dependent receptor plug" evidence="13">
    <location>
        <begin position="36"/>
        <end position="140"/>
    </location>
</feature>
<keyword evidence="15" id="KW-1185">Reference proteome</keyword>
<dbReference type="CDD" id="cd01347">
    <property type="entry name" value="ligand_gated_channel"/>
    <property type="match status" value="1"/>
</dbReference>
<dbReference type="EMBL" id="CP043617">
    <property type="protein sequence ID" value="QFR49987.1"/>
    <property type="molecule type" value="Genomic_DNA"/>
</dbReference>
<dbReference type="KEGG" id="sulg:FJR48_09725"/>